<dbReference type="EMBL" id="BAAAYU010000001">
    <property type="protein sequence ID" value="GAA3624915.1"/>
    <property type="molecule type" value="Genomic_DNA"/>
</dbReference>
<protein>
    <submittedName>
        <fullName evidence="1">Uncharacterized protein</fullName>
    </submittedName>
</protein>
<comment type="caution">
    <text evidence="1">The sequence shown here is derived from an EMBL/GenBank/DDBJ whole genome shotgun (WGS) entry which is preliminary data.</text>
</comment>
<gene>
    <name evidence="1" type="ORF">GCM10022200_04010</name>
</gene>
<organism evidence="1 2">
    <name type="scientific">Microbacterium awajiense</name>
    <dbReference type="NCBI Taxonomy" id="415214"/>
    <lineage>
        <taxon>Bacteria</taxon>
        <taxon>Bacillati</taxon>
        <taxon>Actinomycetota</taxon>
        <taxon>Actinomycetes</taxon>
        <taxon>Micrococcales</taxon>
        <taxon>Microbacteriaceae</taxon>
        <taxon>Microbacterium</taxon>
    </lineage>
</organism>
<dbReference type="RefSeq" id="WP_344736184.1">
    <property type="nucleotide sequence ID" value="NZ_BAAAYU010000001.1"/>
</dbReference>
<evidence type="ECO:0000313" key="2">
    <source>
        <dbReference type="Proteomes" id="UP001501697"/>
    </source>
</evidence>
<evidence type="ECO:0000313" key="1">
    <source>
        <dbReference type="EMBL" id="GAA3624915.1"/>
    </source>
</evidence>
<sequence length="76" mass="8368">MTGSVSVRRVRLHEWRQVRALRIEAVSDPDAGIAFLSTRDEELARDEAFWRDRTAGAALGFNAAQFVAAHSSAAPE</sequence>
<proteinExistence type="predicted"/>
<keyword evidence="2" id="KW-1185">Reference proteome</keyword>
<accession>A0ABP7A4T7</accession>
<name>A0ABP7A4T7_9MICO</name>
<reference evidence="2" key="1">
    <citation type="journal article" date="2019" name="Int. J. Syst. Evol. Microbiol.">
        <title>The Global Catalogue of Microorganisms (GCM) 10K type strain sequencing project: providing services to taxonomists for standard genome sequencing and annotation.</title>
        <authorList>
            <consortium name="The Broad Institute Genomics Platform"/>
            <consortium name="The Broad Institute Genome Sequencing Center for Infectious Disease"/>
            <person name="Wu L."/>
            <person name="Ma J."/>
        </authorList>
    </citation>
    <scope>NUCLEOTIDE SEQUENCE [LARGE SCALE GENOMIC DNA]</scope>
    <source>
        <strain evidence="2">JCM 16544</strain>
    </source>
</reference>
<dbReference type="Proteomes" id="UP001501697">
    <property type="component" value="Unassembled WGS sequence"/>
</dbReference>